<dbReference type="InterPro" id="IPR015378">
    <property type="entry name" value="Transposase-like_Mu_C"/>
</dbReference>
<reference evidence="3" key="1">
    <citation type="submission" date="2020-11" db="EMBL/GenBank/DDBJ databases">
        <title>Whole-genome analyses of Nonomuraea sp. K274.</title>
        <authorList>
            <person name="Veyisoglu A."/>
        </authorList>
    </citation>
    <scope>NUCLEOTIDE SEQUENCE</scope>
    <source>
        <strain evidence="3">K274</strain>
    </source>
</reference>
<dbReference type="AlphaFoldDB" id="A0A931F2L9"/>
<dbReference type="PROSITE" id="PS50994">
    <property type="entry name" value="INTEGRASE"/>
    <property type="match status" value="1"/>
</dbReference>
<name>A0A931F2L9_9ACTN</name>
<feature type="domain" description="Integrase catalytic" evidence="2">
    <location>
        <begin position="264"/>
        <end position="490"/>
    </location>
</feature>
<dbReference type="Pfam" id="PF09299">
    <property type="entry name" value="Mu-transpos_C"/>
    <property type="match status" value="1"/>
</dbReference>
<dbReference type="Gene3D" id="3.30.420.10">
    <property type="entry name" value="Ribonuclease H-like superfamily/Ribonuclease H"/>
    <property type="match status" value="1"/>
</dbReference>
<dbReference type="SUPFAM" id="SSF53098">
    <property type="entry name" value="Ribonuclease H-like"/>
    <property type="match status" value="1"/>
</dbReference>
<dbReference type="GO" id="GO:0015074">
    <property type="term" value="P:DNA integration"/>
    <property type="evidence" value="ECO:0007669"/>
    <property type="project" value="InterPro"/>
</dbReference>
<keyword evidence="4" id="KW-1185">Reference proteome</keyword>
<dbReference type="Proteomes" id="UP000605361">
    <property type="component" value="Unassembled WGS sequence"/>
</dbReference>
<dbReference type="InterPro" id="IPR001584">
    <property type="entry name" value="Integrase_cat-core"/>
</dbReference>
<comment type="caution">
    <text evidence="3">The sequence shown here is derived from an EMBL/GenBank/DDBJ whole genome shotgun (WGS) entry which is preliminary data.</text>
</comment>
<proteinExistence type="predicted"/>
<evidence type="ECO:0000259" key="2">
    <source>
        <dbReference type="PROSITE" id="PS50994"/>
    </source>
</evidence>
<dbReference type="EMBL" id="JADOGI010000075">
    <property type="protein sequence ID" value="MBF8188783.1"/>
    <property type="molecule type" value="Genomic_DNA"/>
</dbReference>
<gene>
    <name evidence="3" type="ORF">ITP53_24220</name>
</gene>
<sequence>MSEDVEAAGRRLVMGTWVCFNDERHQVVGHGGGQVHLRSAAGEWTTIYIAALAAAPGFRLVSESSVELLSPDVDTGALLDALSDDKAAAVRDLEAHLNEMWKGYRSGESERAEPGEPRPPYDPVLVPNLSDRLETKAAELGVSSATMWRKLRRYRAARREGLVDGRGPEVGNPLARADQRVLDAILAQHRVGEREDSTGGLNRFYRRLQDRLDHEHGPGVVKLPSGSTIARYVEVLLPGQYTFGRAPSRRSAAARPQRSYRPDEAVRPGQVVMIDATPLDVIAYDPIGDVTHKVHLVLAIDVATRTLLAWRMTVGDTRAVDVVMLLNDAVTPEPMRPGWKQALAYRMLRLPITREVDMEERLELAAARPVIWPETILVDHAKVNLSDALREACLDLGINLGLARKANPTDKANIERAFGTIREDFAKHVAGYKGSDTASRGRLVEHAARWSLEDLEEFFAEYVVAIYQRRVHSGLIIPGFPELEMSPNRAYSLMVARYGYIICPPRSHHYCKRLPIEYRTIRPEGMQLDYLIYDDPILDSYRRAISPVPGKGRKWPIRYNPGDPSRVFIFLENAWQVLFWTHLPDPAIPFTARMVEEARKLLRDGGLREPSQQEIAEALVDLQRRMDAPESATARTRRELVRAREDARAIKRDQARAQFGDQEEPPPALTLVPPAQAEDPDDAGDAVVVDLSELEEFEIWDPGAPPRGSDSA</sequence>
<feature type="region of interest" description="Disordered" evidence="1">
    <location>
        <begin position="651"/>
        <end position="684"/>
    </location>
</feature>
<dbReference type="InterPro" id="IPR012337">
    <property type="entry name" value="RNaseH-like_sf"/>
</dbReference>
<evidence type="ECO:0000256" key="1">
    <source>
        <dbReference type="SAM" id="MobiDB-lite"/>
    </source>
</evidence>
<dbReference type="RefSeq" id="WP_195897729.1">
    <property type="nucleotide sequence ID" value="NZ_JADOGI010000075.1"/>
</dbReference>
<dbReference type="InterPro" id="IPR036397">
    <property type="entry name" value="RNaseH_sf"/>
</dbReference>
<organism evidence="3 4">
    <name type="scientific">Nonomuraea cypriaca</name>
    <dbReference type="NCBI Taxonomy" id="1187855"/>
    <lineage>
        <taxon>Bacteria</taxon>
        <taxon>Bacillati</taxon>
        <taxon>Actinomycetota</taxon>
        <taxon>Actinomycetes</taxon>
        <taxon>Streptosporangiales</taxon>
        <taxon>Streptosporangiaceae</taxon>
        <taxon>Nonomuraea</taxon>
    </lineage>
</organism>
<dbReference type="GO" id="GO:0003676">
    <property type="term" value="F:nucleic acid binding"/>
    <property type="evidence" value="ECO:0007669"/>
    <property type="project" value="InterPro"/>
</dbReference>
<protein>
    <submittedName>
        <fullName evidence="3">DDE-type integrase/transposase/recombinase</fullName>
    </submittedName>
</protein>
<evidence type="ECO:0000313" key="4">
    <source>
        <dbReference type="Proteomes" id="UP000605361"/>
    </source>
</evidence>
<accession>A0A931F2L9</accession>
<evidence type="ECO:0000313" key="3">
    <source>
        <dbReference type="EMBL" id="MBF8188783.1"/>
    </source>
</evidence>